<dbReference type="Proteomes" id="UP000288805">
    <property type="component" value="Unassembled WGS sequence"/>
</dbReference>
<dbReference type="EMBL" id="QGNW01001702">
    <property type="protein sequence ID" value="RVW32892.1"/>
    <property type="molecule type" value="Genomic_DNA"/>
</dbReference>
<comment type="caution">
    <text evidence="1">The sequence shown here is derived from an EMBL/GenBank/DDBJ whole genome shotgun (WGS) entry which is preliminary data.</text>
</comment>
<evidence type="ECO:0000313" key="2">
    <source>
        <dbReference type="Proteomes" id="UP000288805"/>
    </source>
</evidence>
<dbReference type="SUPFAM" id="SSF56634">
    <property type="entry name" value="Heme-dependent catalase-like"/>
    <property type="match status" value="1"/>
</dbReference>
<organism evidence="1 2">
    <name type="scientific">Vitis vinifera</name>
    <name type="common">Grape</name>
    <dbReference type="NCBI Taxonomy" id="29760"/>
    <lineage>
        <taxon>Eukaryota</taxon>
        <taxon>Viridiplantae</taxon>
        <taxon>Streptophyta</taxon>
        <taxon>Embryophyta</taxon>
        <taxon>Tracheophyta</taxon>
        <taxon>Spermatophyta</taxon>
        <taxon>Magnoliopsida</taxon>
        <taxon>eudicotyledons</taxon>
        <taxon>Gunneridae</taxon>
        <taxon>Pentapetalae</taxon>
        <taxon>rosids</taxon>
        <taxon>Vitales</taxon>
        <taxon>Vitaceae</taxon>
        <taxon>Viteae</taxon>
        <taxon>Vitis</taxon>
    </lineage>
</organism>
<dbReference type="GO" id="GO:0020037">
    <property type="term" value="F:heme binding"/>
    <property type="evidence" value="ECO:0007669"/>
    <property type="project" value="InterPro"/>
</dbReference>
<protein>
    <submittedName>
        <fullName evidence="1">Catalase</fullName>
    </submittedName>
</protein>
<dbReference type="InterPro" id="IPR020835">
    <property type="entry name" value="Catalase_sf"/>
</dbReference>
<reference evidence="1 2" key="1">
    <citation type="journal article" date="2018" name="PLoS Genet.">
        <title>Population sequencing reveals clonal diversity and ancestral inbreeding in the grapevine cultivar Chardonnay.</title>
        <authorList>
            <person name="Roach M.J."/>
            <person name="Johnson D.L."/>
            <person name="Bohlmann J."/>
            <person name="van Vuuren H.J."/>
            <person name="Jones S.J."/>
            <person name="Pretorius I.S."/>
            <person name="Schmidt S.A."/>
            <person name="Borneman A.R."/>
        </authorList>
    </citation>
    <scope>NUCLEOTIDE SEQUENCE [LARGE SCALE GENOMIC DNA]</scope>
    <source>
        <strain evidence="2">cv. Chardonnay</strain>
        <tissue evidence="1">Leaf</tissue>
    </source>
</reference>
<proteinExistence type="predicted"/>
<dbReference type="Gene3D" id="4.10.91.20">
    <property type="match status" value="1"/>
</dbReference>
<dbReference type="AlphaFoldDB" id="A0A438DBS0"/>
<sequence>MEINRRGSELSAHPIFRDPASSTQLITMDPYKVPICSHLSPTSRRIQADYIFFPYLVQYRPSSAYNSPYFTTNAGAPVYNNDSSLTVGSRGIVVHNSVHVVVGIP</sequence>
<name>A0A438DBS0_VITVI</name>
<accession>A0A438DBS0</accession>
<evidence type="ECO:0000313" key="1">
    <source>
        <dbReference type="EMBL" id="RVW32892.1"/>
    </source>
</evidence>
<gene>
    <name evidence="1" type="primary">CATA</name>
    <name evidence="1" type="ORF">CK203_088068</name>
</gene>